<dbReference type="AlphaFoldDB" id="A0A9Q8Y806"/>
<dbReference type="RefSeq" id="WP_090295402.1">
    <property type="nucleotide sequence ID" value="NZ_CAXURO020000001.1"/>
</dbReference>
<dbReference type="PANTHER" id="PTHR30537:SF68">
    <property type="entry name" value="TRANSCRIPTIONAL REGULATOR-RELATED"/>
    <property type="match status" value="1"/>
</dbReference>
<dbReference type="InterPro" id="IPR036390">
    <property type="entry name" value="WH_DNA-bd_sf"/>
</dbReference>
<dbReference type="InterPro" id="IPR005119">
    <property type="entry name" value="LysR_subst-bd"/>
</dbReference>
<organism evidence="6 7">
    <name type="scientific">Ensifer adhaerens</name>
    <name type="common">Sinorhizobium morelense</name>
    <dbReference type="NCBI Taxonomy" id="106592"/>
    <lineage>
        <taxon>Bacteria</taxon>
        <taxon>Pseudomonadati</taxon>
        <taxon>Pseudomonadota</taxon>
        <taxon>Alphaproteobacteria</taxon>
        <taxon>Hyphomicrobiales</taxon>
        <taxon>Rhizobiaceae</taxon>
        <taxon>Sinorhizobium/Ensifer group</taxon>
        <taxon>Ensifer</taxon>
    </lineage>
</organism>
<evidence type="ECO:0000259" key="5">
    <source>
        <dbReference type="PROSITE" id="PS50931"/>
    </source>
</evidence>
<dbReference type="Proteomes" id="UP001055460">
    <property type="component" value="Chromosome"/>
</dbReference>
<dbReference type="InterPro" id="IPR000847">
    <property type="entry name" value="LysR_HTH_N"/>
</dbReference>
<dbReference type="GO" id="GO:0043565">
    <property type="term" value="F:sequence-specific DNA binding"/>
    <property type="evidence" value="ECO:0007669"/>
    <property type="project" value="TreeGrafter"/>
</dbReference>
<feature type="domain" description="HTH lysR-type" evidence="5">
    <location>
        <begin position="2"/>
        <end position="59"/>
    </location>
</feature>
<dbReference type="SUPFAM" id="SSF46785">
    <property type="entry name" value="Winged helix' DNA-binding domain"/>
    <property type="match status" value="1"/>
</dbReference>
<name>A0A9Q8Y806_ENSAD</name>
<evidence type="ECO:0000256" key="3">
    <source>
        <dbReference type="ARBA" id="ARBA00023125"/>
    </source>
</evidence>
<evidence type="ECO:0000313" key="7">
    <source>
        <dbReference type="Proteomes" id="UP001055460"/>
    </source>
</evidence>
<keyword evidence="3" id="KW-0238">DNA-binding</keyword>
<dbReference type="Gene3D" id="1.10.10.10">
    <property type="entry name" value="Winged helix-like DNA-binding domain superfamily/Winged helix DNA-binding domain"/>
    <property type="match status" value="1"/>
</dbReference>
<evidence type="ECO:0000256" key="2">
    <source>
        <dbReference type="ARBA" id="ARBA00023015"/>
    </source>
</evidence>
<dbReference type="GO" id="GO:0006351">
    <property type="term" value="P:DNA-templated transcription"/>
    <property type="evidence" value="ECO:0007669"/>
    <property type="project" value="TreeGrafter"/>
</dbReference>
<dbReference type="GO" id="GO:0003700">
    <property type="term" value="F:DNA-binding transcription factor activity"/>
    <property type="evidence" value="ECO:0007669"/>
    <property type="project" value="InterPro"/>
</dbReference>
<dbReference type="OrthoDB" id="9812435at2"/>
<dbReference type="Gene3D" id="3.40.190.290">
    <property type="match status" value="1"/>
</dbReference>
<dbReference type="Pfam" id="PF00126">
    <property type="entry name" value="HTH_1"/>
    <property type="match status" value="1"/>
</dbReference>
<accession>A0A9Q8Y806</accession>
<evidence type="ECO:0000256" key="4">
    <source>
        <dbReference type="ARBA" id="ARBA00023163"/>
    </source>
</evidence>
<evidence type="ECO:0000313" key="6">
    <source>
        <dbReference type="EMBL" id="USJ22769.1"/>
    </source>
</evidence>
<gene>
    <name evidence="6" type="ORF">NE863_15950</name>
</gene>
<dbReference type="FunFam" id="1.10.10.10:FF:000001">
    <property type="entry name" value="LysR family transcriptional regulator"/>
    <property type="match status" value="1"/>
</dbReference>
<keyword evidence="2" id="KW-0805">Transcription regulation</keyword>
<proteinExistence type="inferred from homology"/>
<reference evidence="6" key="1">
    <citation type="submission" date="2022-06" db="EMBL/GenBank/DDBJ databases">
        <title>Physiological and biochemical characterization and genomic elucidation of a strain of the genus Ensifer adhaerens M8 that combines arsenic oxidation and chromium reduction.</title>
        <authorList>
            <person name="Li X."/>
            <person name="Yu c."/>
        </authorList>
    </citation>
    <scope>NUCLEOTIDE SEQUENCE</scope>
    <source>
        <strain evidence="6">M8</strain>
    </source>
</reference>
<dbReference type="PROSITE" id="PS50931">
    <property type="entry name" value="HTH_LYSR"/>
    <property type="match status" value="1"/>
</dbReference>
<protein>
    <submittedName>
        <fullName evidence="6">LysR family transcriptional regulator</fullName>
    </submittedName>
</protein>
<dbReference type="Pfam" id="PF03466">
    <property type="entry name" value="LysR_substrate"/>
    <property type="match status" value="1"/>
</dbReference>
<dbReference type="PANTHER" id="PTHR30537">
    <property type="entry name" value="HTH-TYPE TRANSCRIPTIONAL REGULATOR"/>
    <property type="match status" value="1"/>
</dbReference>
<sequence>MVDLNDIAVFAAVAQFESFSRAARSLGMPVSTVSRKVTALEEQLGVTLIQRTTRKLSLTAQGRAYYAECGEPLKQLRDAERVLSEAQRRPEGLLRVTVPMTLGQPPFFDFLSAFLKTYPEIEVDLLVTNMFMDLVAENIDVAVRFGDLRDSSLVAQRLGRSTHFLVAAPGYLDKHGTPSRPEDLSGHRCVLVNARGNEAEWHLVKGGEAASLRVTGAVSVHDIQSASAMTERGHGIGRLPPIFCDSLLASGKLLRVLPGWSAPDVFVHAVYPTRRFLPSRLQVFLQELKAWGGPAWQPLR</sequence>
<dbReference type="CDD" id="cd08422">
    <property type="entry name" value="PBP2_CrgA_like"/>
    <property type="match status" value="1"/>
</dbReference>
<dbReference type="InterPro" id="IPR058163">
    <property type="entry name" value="LysR-type_TF_proteobact-type"/>
</dbReference>
<evidence type="ECO:0000256" key="1">
    <source>
        <dbReference type="ARBA" id="ARBA00009437"/>
    </source>
</evidence>
<dbReference type="SUPFAM" id="SSF53850">
    <property type="entry name" value="Periplasmic binding protein-like II"/>
    <property type="match status" value="1"/>
</dbReference>
<dbReference type="InterPro" id="IPR036388">
    <property type="entry name" value="WH-like_DNA-bd_sf"/>
</dbReference>
<dbReference type="EMBL" id="CP098807">
    <property type="protein sequence ID" value="USJ22769.1"/>
    <property type="molecule type" value="Genomic_DNA"/>
</dbReference>
<comment type="similarity">
    <text evidence="1">Belongs to the LysR transcriptional regulatory family.</text>
</comment>
<keyword evidence="4" id="KW-0804">Transcription</keyword>